<keyword evidence="2" id="KW-1185">Reference proteome</keyword>
<evidence type="ECO:0000313" key="1">
    <source>
        <dbReference type="EMBL" id="CAG8854067.1"/>
    </source>
</evidence>
<sequence length="156" mass="17909">RNTTIVSKLMEEQDLNQELNIEINEVIDSYNLPTSIDYNHIIAQIDNLMETLLRLKLGYLDDKEKSSNSKVIVERKTIMPYSAVLDPVIRFLTAEDAVGILNHKKIAVYGSPLEKSTMILFDEELSHEPTDEMLIVNKTVLEQDRELVKEIVSNYT</sequence>
<gene>
    <name evidence="1" type="ORF">GMARGA_LOCUS42888</name>
</gene>
<name>A0ABN7XGI6_GIGMA</name>
<feature type="non-terminal residue" evidence="1">
    <location>
        <position position="156"/>
    </location>
</feature>
<feature type="non-terminal residue" evidence="1">
    <location>
        <position position="1"/>
    </location>
</feature>
<reference evidence="1 2" key="1">
    <citation type="submission" date="2021-06" db="EMBL/GenBank/DDBJ databases">
        <authorList>
            <person name="Kallberg Y."/>
            <person name="Tangrot J."/>
            <person name="Rosling A."/>
        </authorList>
    </citation>
    <scope>NUCLEOTIDE SEQUENCE [LARGE SCALE GENOMIC DNA]</scope>
    <source>
        <strain evidence="1 2">120-4 pot B 10/14</strain>
    </source>
</reference>
<proteinExistence type="predicted"/>
<organism evidence="1 2">
    <name type="scientific">Gigaspora margarita</name>
    <dbReference type="NCBI Taxonomy" id="4874"/>
    <lineage>
        <taxon>Eukaryota</taxon>
        <taxon>Fungi</taxon>
        <taxon>Fungi incertae sedis</taxon>
        <taxon>Mucoromycota</taxon>
        <taxon>Glomeromycotina</taxon>
        <taxon>Glomeromycetes</taxon>
        <taxon>Diversisporales</taxon>
        <taxon>Gigasporaceae</taxon>
        <taxon>Gigaspora</taxon>
    </lineage>
</organism>
<accession>A0ABN7XGI6</accession>
<dbReference type="Proteomes" id="UP000789901">
    <property type="component" value="Unassembled WGS sequence"/>
</dbReference>
<evidence type="ECO:0000313" key="2">
    <source>
        <dbReference type="Proteomes" id="UP000789901"/>
    </source>
</evidence>
<dbReference type="EMBL" id="CAJVQB010132877">
    <property type="protein sequence ID" value="CAG8854067.1"/>
    <property type="molecule type" value="Genomic_DNA"/>
</dbReference>
<protein>
    <submittedName>
        <fullName evidence="1">38159_t:CDS:1</fullName>
    </submittedName>
</protein>
<comment type="caution">
    <text evidence="1">The sequence shown here is derived from an EMBL/GenBank/DDBJ whole genome shotgun (WGS) entry which is preliminary data.</text>
</comment>